<dbReference type="InterPro" id="IPR000209">
    <property type="entry name" value="Peptidase_S8/S53_dom"/>
</dbReference>
<dbReference type="AlphaFoldDB" id="A0A4Q9HLE2"/>
<evidence type="ECO:0000256" key="8">
    <source>
        <dbReference type="SAM" id="Phobius"/>
    </source>
</evidence>
<proteinExistence type="inferred from homology"/>
<keyword evidence="3 6" id="KW-0378">Hydrolase</keyword>
<evidence type="ECO:0000256" key="6">
    <source>
        <dbReference type="PROSITE-ProRule" id="PRU01240"/>
    </source>
</evidence>
<dbReference type="SUPFAM" id="SSF52743">
    <property type="entry name" value="Subtilisin-like"/>
    <property type="match status" value="1"/>
</dbReference>
<dbReference type="PROSITE" id="PS51892">
    <property type="entry name" value="SUBTILASE"/>
    <property type="match status" value="1"/>
</dbReference>
<evidence type="ECO:0000256" key="5">
    <source>
        <dbReference type="PIRSR" id="PIRSR615500-1"/>
    </source>
</evidence>
<evidence type="ECO:0000313" key="11">
    <source>
        <dbReference type="Proteomes" id="UP000292452"/>
    </source>
</evidence>
<dbReference type="Proteomes" id="UP000292452">
    <property type="component" value="Unassembled WGS sequence"/>
</dbReference>
<dbReference type="Pfam" id="PF00082">
    <property type="entry name" value="Peptidase_S8"/>
    <property type="match status" value="1"/>
</dbReference>
<feature type="region of interest" description="Disordered" evidence="7">
    <location>
        <begin position="1"/>
        <end position="41"/>
    </location>
</feature>
<dbReference type="InterPro" id="IPR023828">
    <property type="entry name" value="Peptidase_S8_Ser-AS"/>
</dbReference>
<dbReference type="PANTHER" id="PTHR43806:SF11">
    <property type="entry name" value="CEREVISIN-RELATED"/>
    <property type="match status" value="1"/>
</dbReference>
<evidence type="ECO:0000256" key="2">
    <source>
        <dbReference type="ARBA" id="ARBA00022670"/>
    </source>
</evidence>
<feature type="compositionally biased region" description="Low complexity" evidence="7">
    <location>
        <begin position="332"/>
        <end position="341"/>
    </location>
</feature>
<protein>
    <submittedName>
        <fullName evidence="10">Peptidase</fullName>
    </submittedName>
</protein>
<keyword evidence="11" id="KW-1185">Reference proteome</keyword>
<dbReference type="PRINTS" id="PR00723">
    <property type="entry name" value="SUBTILISIN"/>
</dbReference>
<feature type="active site" description="Charge relay system" evidence="5 6">
    <location>
        <position position="333"/>
    </location>
</feature>
<organism evidence="10 11">
    <name type="scientific">Streptomyces kasugaensis</name>
    <dbReference type="NCBI Taxonomy" id="1946"/>
    <lineage>
        <taxon>Bacteria</taxon>
        <taxon>Bacillati</taxon>
        <taxon>Actinomycetota</taxon>
        <taxon>Actinomycetes</taxon>
        <taxon>Kitasatosporales</taxon>
        <taxon>Streptomycetaceae</taxon>
        <taxon>Streptomyces</taxon>
    </lineage>
</organism>
<dbReference type="PANTHER" id="PTHR43806">
    <property type="entry name" value="PEPTIDASE S8"/>
    <property type="match status" value="1"/>
</dbReference>
<name>A0A4Q9HLE2_STRKA</name>
<keyword evidence="8" id="KW-1133">Transmembrane helix</keyword>
<feature type="transmembrane region" description="Helical" evidence="8">
    <location>
        <begin position="56"/>
        <end position="75"/>
    </location>
</feature>
<evidence type="ECO:0000259" key="9">
    <source>
        <dbReference type="Pfam" id="PF00082"/>
    </source>
</evidence>
<gene>
    <name evidence="10" type="ORF">EYS09_32615</name>
</gene>
<dbReference type="GO" id="GO:0004252">
    <property type="term" value="F:serine-type endopeptidase activity"/>
    <property type="evidence" value="ECO:0007669"/>
    <property type="project" value="UniProtKB-UniRule"/>
</dbReference>
<sequence>MRSGSDSSSARRARRPRIGRRGTADTSPVPGAEPPRPPARQIYTARRIRTARQIRTARTGLGAAFVAVLGVALAVPSQAQPAAGAAGPGVSAGKPGARPIVGSAAAAAGQGGTSATVTLVTGDRVQVLTDATGHSTAAVLPRADGSQPDVQTRQLGKDLYVYPATAAGALARGRVDEELFNVTGLIRQGYDDAHSATLPLIATYDSSVDVARSVPVTPRGARRGTVLGAIDGVALAADKKQAREFWQDIGDGRSRAAAAPKKLWLDRKVKATLDRSTKQVNAVQAWAAGFDGKGTQVAVLDTGADTGHPDLQGRIAGTKNFTDAAGVEDVQGHGTHTASTVGGSGAASGGKKKGVAPGTGLLIGKVLNDSGSGATSWIIAGMQWAVEQRADVVSMSLGTPEATDCTDPLGLAAEELSKNTRTLFVVAAGNAGPAKSTVSSPGCAPGVLTVGAVDRDESTAQFSSRGPVLTTHTLKPEIAAPGVGISAASAGGRGVYAYRSMSGTSMAAPHVAGAAAVVRQAHPDWTAQQVKSALVASAQTGTGTAAAGAFGGADEIGAGRLDVAAAVHQQVLAVPAVQGGDFSWPQSPADRTSVDVPYTNTTAHEVRLTLTVSGVRGNDGTAVTSPIARIGKRTVTVPAGGTIRVPLALTPDAHLAKGQYGDITGRVLGTGAGGVRVSVPFSLHVEPQTVTLKIKMTDRTGAPATGSSALDVVSTDTATGERRVNDGAKEQLFHVRPGAYLISGFVTTGDDSLSYLGHPEFRLTKDTTLLLDARRAHRLTVRTDRNAEVRRTVLTYGRWWDDTWLMAGTATTATPGTQIYASVEGRAHDGGYEFSSDWRAYGTDPGSGPYVYNLAFPEAGPVGADRSYRVRDKDLAAVRADWHAVGKEADYLDLLAIRPSWNPQSYVDVGSFDAVHAPGVRTEYYTPGGVVWQHSALTTMPFAALLTDRNRSYRAGERRTEEWYRGVLRPTAPQNEDGTPQLVAERQGNQIGFSAGFWNDSSGEHWSQGGSFGDIGNLRLRRNGEQIGDSAYPSGVFDVPADEATYQLQRDTEKIPSSDRNWLRSASTSTTWTFRSHLEPEVYSRGLPILFPDYGVPVDGMNTLPAEDGQRITLAVSGHAGYTPGAIAKAALSYSYDGGKTWRSARTAHTGGTWTATVDHAGAAGEQVTLKSELTDTKGNSVSQTVVRAYDVR</sequence>
<keyword evidence="8" id="KW-0812">Transmembrane</keyword>
<dbReference type="GO" id="GO:0006508">
    <property type="term" value="P:proteolysis"/>
    <property type="evidence" value="ECO:0007669"/>
    <property type="project" value="UniProtKB-KW"/>
</dbReference>
<comment type="similarity">
    <text evidence="1 6">Belongs to the peptidase S8 family.</text>
</comment>
<evidence type="ECO:0000256" key="3">
    <source>
        <dbReference type="ARBA" id="ARBA00022801"/>
    </source>
</evidence>
<evidence type="ECO:0000256" key="7">
    <source>
        <dbReference type="SAM" id="MobiDB-lite"/>
    </source>
</evidence>
<dbReference type="InterPro" id="IPR015500">
    <property type="entry name" value="Peptidase_S8_subtilisin-rel"/>
</dbReference>
<evidence type="ECO:0000313" key="10">
    <source>
        <dbReference type="EMBL" id="TBO55557.1"/>
    </source>
</evidence>
<feature type="active site" description="Charge relay system" evidence="5 6">
    <location>
        <position position="505"/>
    </location>
</feature>
<feature type="compositionally biased region" description="Basic residues" evidence="7">
    <location>
        <begin position="11"/>
        <end position="20"/>
    </location>
</feature>
<feature type="domain" description="Peptidase S8/S53" evidence="9">
    <location>
        <begin position="292"/>
        <end position="551"/>
    </location>
</feature>
<dbReference type="Gene3D" id="3.40.50.200">
    <property type="entry name" value="Peptidase S8/S53 domain"/>
    <property type="match status" value="1"/>
</dbReference>
<dbReference type="InterPro" id="IPR036852">
    <property type="entry name" value="Peptidase_S8/S53_dom_sf"/>
</dbReference>
<feature type="region of interest" description="Disordered" evidence="7">
    <location>
        <begin position="332"/>
        <end position="351"/>
    </location>
</feature>
<feature type="active site" description="Charge relay system" evidence="5 6">
    <location>
        <position position="301"/>
    </location>
</feature>
<evidence type="ECO:0000256" key="1">
    <source>
        <dbReference type="ARBA" id="ARBA00011073"/>
    </source>
</evidence>
<evidence type="ECO:0000256" key="4">
    <source>
        <dbReference type="ARBA" id="ARBA00022825"/>
    </source>
</evidence>
<dbReference type="InterPro" id="IPR050131">
    <property type="entry name" value="Peptidase_S8_subtilisin-like"/>
</dbReference>
<accession>A0A4Q9HLE2</accession>
<dbReference type="PROSITE" id="PS00138">
    <property type="entry name" value="SUBTILASE_SER"/>
    <property type="match status" value="1"/>
</dbReference>
<keyword evidence="8" id="KW-0472">Membrane</keyword>
<comment type="caution">
    <text evidence="10">The sequence shown here is derived from an EMBL/GenBank/DDBJ whole genome shotgun (WGS) entry which is preliminary data.</text>
</comment>
<keyword evidence="2 6" id="KW-0645">Protease</keyword>
<reference evidence="10 11" key="1">
    <citation type="submission" date="2019-02" db="EMBL/GenBank/DDBJ databases">
        <title>Draft Genome Sequence of Streptomyces sp. AM-2504, identified by 16S rRNA comparative analysis as a Streptomyces Kasugaensis strain.</title>
        <authorList>
            <person name="Napolioni V."/>
            <person name="Giuliodori A.M."/>
            <person name="Spurio R."/>
            <person name="Fabbretti A."/>
        </authorList>
    </citation>
    <scope>NUCLEOTIDE SEQUENCE [LARGE SCALE GENOMIC DNA]</scope>
    <source>
        <strain evidence="10 11">AM-2504</strain>
    </source>
</reference>
<keyword evidence="4 6" id="KW-0720">Serine protease</keyword>
<feature type="compositionally biased region" description="Low complexity" evidence="7">
    <location>
        <begin position="1"/>
        <end position="10"/>
    </location>
</feature>
<dbReference type="EMBL" id="SIXH01000485">
    <property type="protein sequence ID" value="TBO55557.1"/>
    <property type="molecule type" value="Genomic_DNA"/>
</dbReference>